<reference evidence="1" key="1">
    <citation type="journal article" date="2020" name="Nature">
        <title>Giant virus diversity and host interactions through global metagenomics.</title>
        <authorList>
            <person name="Schulz F."/>
            <person name="Roux S."/>
            <person name="Paez-Espino D."/>
            <person name="Jungbluth S."/>
            <person name="Walsh D.A."/>
            <person name="Denef V.J."/>
            <person name="McMahon K.D."/>
            <person name="Konstantinidis K.T."/>
            <person name="Eloe-Fadrosh E.A."/>
            <person name="Kyrpides N.C."/>
            <person name="Woyke T."/>
        </authorList>
    </citation>
    <scope>NUCLEOTIDE SEQUENCE</scope>
    <source>
        <strain evidence="1">GVMAG-M-3300027736-24</strain>
    </source>
</reference>
<name>A0A6C0JPN3_9ZZZZ</name>
<organism evidence="1">
    <name type="scientific">viral metagenome</name>
    <dbReference type="NCBI Taxonomy" id="1070528"/>
    <lineage>
        <taxon>unclassified sequences</taxon>
        <taxon>metagenomes</taxon>
        <taxon>organismal metagenomes</taxon>
    </lineage>
</organism>
<accession>A0A6C0JPN3</accession>
<evidence type="ECO:0000313" key="1">
    <source>
        <dbReference type="EMBL" id="QHU05664.1"/>
    </source>
</evidence>
<protein>
    <submittedName>
        <fullName evidence="1">Uncharacterized protein</fullName>
    </submittedName>
</protein>
<proteinExistence type="predicted"/>
<dbReference type="EMBL" id="MN740417">
    <property type="protein sequence ID" value="QHU05664.1"/>
    <property type="molecule type" value="Genomic_DNA"/>
</dbReference>
<dbReference type="AlphaFoldDB" id="A0A6C0JPN3"/>
<sequence>MVVNVNDVCLIITGLIQPDYINDLIHMYKNINTKIVSTWFDQDKHLLTSLKENGFIILLNKYPSESYMYQSTQIKNALLKAKELGFKYTLRTRTDLCIKPFQYDDNNIKVLNETYYMNNVMSTNIKTNDSDDTLIKFINCTTHLYDKITFLSGELCHGVKLHPTDLICFGPIDELLIMFDDTPTNNPTYVERMILDKYFKKKVSSIQEYKSKINSCIIECVVNNIDFIWNRNIKQVKSFFLINDHLINNQIRHHRFVIY</sequence>